<dbReference type="InterPro" id="IPR029058">
    <property type="entry name" value="AB_hydrolase_fold"/>
</dbReference>
<dbReference type="Gramene" id="TVU41509">
    <property type="protein sequence ID" value="TVU41509"/>
    <property type="gene ID" value="EJB05_15036"/>
</dbReference>
<evidence type="ECO:0000259" key="1">
    <source>
        <dbReference type="Pfam" id="PF07859"/>
    </source>
</evidence>
<dbReference type="Gene3D" id="3.40.50.1820">
    <property type="entry name" value="alpha/beta hydrolase"/>
    <property type="match status" value="1"/>
</dbReference>
<name>A0A5J9VZ50_9POAL</name>
<accession>A0A5J9VZ50</accession>
<evidence type="ECO:0000313" key="3">
    <source>
        <dbReference type="Proteomes" id="UP000324897"/>
    </source>
</evidence>
<dbReference type="Pfam" id="PF07859">
    <property type="entry name" value="Abhydrolase_3"/>
    <property type="match status" value="1"/>
</dbReference>
<dbReference type="PANTHER" id="PTHR23024:SF140">
    <property type="entry name" value="OS07G0162600 PROTEIN"/>
    <property type="match status" value="1"/>
</dbReference>
<gene>
    <name evidence="2" type="ORF">EJB05_15036</name>
</gene>
<dbReference type="Proteomes" id="UP000324897">
    <property type="component" value="Chromosome 4"/>
</dbReference>
<feature type="non-terminal residue" evidence="2">
    <location>
        <position position="1"/>
    </location>
</feature>
<dbReference type="AlphaFoldDB" id="A0A5J9VZ50"/>
<dbReference type="SUPFAM" id="SSF53474">
    <property type="entry name" value="alpha/beta-Hydrolases"/>
    <property type="match status" value="1"/>
</dbReference>
<dbReference type="GO" id="GO:0016787">
    <property type="term" value="F:hydrolase activity"/>
    <property type="evidence" value="ECO:0007669"/>
    <property type="project" value="InterPro"/>
</dbReference>
<reference evidence="2 3" key="1">
    <citation type="journal article" date="2019" name="Sci. Rep.">
        <title>A high-quality genome of Eragrostis curvula grass provides insights into Poaceae evolution and supports new strategies to enhance forage quality.</title>
        <authorList>
            <person name="Carballo J."/>
            <person name="Santos B.A.C.M."/>
            <person name="Zappacosta D."/>
            <person name="Garbus I."/>
            <person name="Selva J.P."/>
            <person name="Gallo C.A."/>
            <person name="Diaz A."/>
            <person name="Albertini E."/>
            <person name="Caccamo M."/>
            <person name="Echenique V."/>
        </authorList>
    </citation>
    <scope>NUCLEOTIDE SEQUENCE [LARGE SCALE GENOMIC DNA]</scope>
    <source>
        <strain evidence="3">cv. Victoria</strain>
        <tissue evidence="2">Leaf</tissue>
    </source>
</reference>
<dbReference type="InterPro" id="IPR050466">
    <property type="entry name" value="Carboxylest/Gibb_receptor"/>
</dbReference>
<evidence type="ECO:0000313" key="2">
    <source>
        <dbReference type="EMBL" id="TVU41509.1"/>
    </source>
</evidence>
<protein>
    <recommendedName>
        <fullName evidence="1">Alpha/beta hydrolase fold-3 domain-containing protein</fullName>
    </recommendedName>
</protein>
<dbReference type="PANTHER" id="PTHR23024">
    <property type="entry name" value="ARYLACETAMIDE DEACETYLASE"/>
    <property type="match status" value="1"/>
</dbReference>
<proteinExistence type="predicted"/>
<keyword evidence="3" id="KW-1185">Reference proteome</keyword>
<sequence>MLWPYFTGEERTPSEAASRDAGDLTGTVLFDQTWRLALPVGATRDHPAANPFGPGSVPLHEATAFPLALVVDADRDVLHDRIVDYVARFKAAGKPVDLVVFAGQGHGFFVFEPWGEASDELIRVIRRFVHGGL</sequence>
<organism evidence="2 3">
    <name type="scientific">Eragrostis curvula</name>
    <name type="common">weeping love grass</name>
    <dbReference type="NCBI Taxonomy" id="38414"/>
    <lineage>
        <taxon>Eukaryota</taxon>
        <taxon>Viridiplantae</taxon>
        <taxon>Streptophyta</taxon>
        <taxon>Embryophyta</taxon>
        <taxon>Tracheophyta</taxon>
        <taxon>Spermatophyta</taxon>
        <taxon>Magnoliopsida</taxon>
        <taxon>Liliopsida</taxon>
        <taxon>Poales</taxon>
        <taxon>Poaceae</taxon>
        <taxon>PACMAD clade</taxon>
        <taxon>Chloridoideae</taxon>
        <taxon>Eragrostideae</taxon>
        <taxon>Eragrostidinae</taxon>
        <taxon>Eragrostis</taxon>
    </lineage>
</organism>
<feature type="domain" description="Alpha/beta hydrolase fold-3" evidence="1">
    <location>
        <begin position="9"/>
        <end position="109"/>
    </location>
</feature>
<comment type="caution">
    <text evidence="2">The sequence shown here is derived from an EMBL/GenBank/DDBJ whole genome shotgun (WGS) entry which is preliminary data.</text>
</comment>
<dbReference type="InterPro" id="IPR013094">
    <property type="entry name" value="AB_hydrolase_3"/>
</dbReference>
<dbReference type="EMBL" id="RWGY01000007">
    <property type="protein sequence ID" value="TVU41509.1"/>
    <property type="molecule type" value="Genomic_DNA"/>
</dbReference>
<dbReference type="OrthoDB" id="408631at2759"/>